<keyword evidence="1" id="KW-1133">Transmembrane helix</keyword>
<evidence type="ECO:0000313" key="2">
    <source>
        <dbReference type="EMBL" id="KRY06519.1"/>
    </source>
</evidence>
<name>A0A0V0Z1S3_TRISP</name>
<protein>
    <submittedName>
        <fullName evidence="2">Uncharacterized protein</fullName>
    </submittedName>
</protein>
<feature type="transmembrane region" description="Helical" evidence="1">
    <location>
        <begin position="32"/>
        <end position="55"/>
    </location>
</feature>
<gene>
    <name evidence="2" type="ORF">T01_11606</name>
</gene>
<comment type="caution">
    <text evidence="2">The sequence shown here is derived from an EMBL/GenBank/DDBJ whole genome shotgun (WGS) entry which is preliminary data.</text>
</comment>
<sequence>MICKKNCIERHSPHLNSELQVRCLTFKRTSRWIILHDIATSMGYVMSSILLLLTLRRIFL</sequence>
<dbReference type="AlphaFoldDB" id="A0A0V0Z1S3"/>
<keyword evidence="3" id="KW-1185">Reference proteome</keyword>
<evidence type="ECO:0000313" key="3">
    <source>
        <dbReference type="Proteomes" id="UP000054776"/>
    </source>
</evidence>
<accession>A0A0V0Z1S3</accession>
<organism evidence="2 3">
    <name type="scientific">Trichinella spiralis</name>
    <name type="common">Trichina worm</name>
    <dbReference type="NCBI Taxonomy" id="6334"/>
    <lineage>
        <taxon>Eukaryota</taxon>
        <taxon>Metazoa</taxon>
        <taxon>Ecdysozoa</taxon>
        <taxon>Nematoda</taxon>
        <taxon>Enoplea</taxon>
        <taxon>Dorylaimia</taxon>
        <taxon>Trichinellida</taxon>
        <taxon>Trichinellidae</taxon>
        <taxon>Trichinella</taxon>
    </lineage>
</organism>
<reference evidence="2 3" key="1">
    <citation type="submission" date="2015-01" db="EMBL/GenBank/DDBJ databases">
        <title>Evolution of Trichinella species and genotypes.</title>
        <authorList>
            <person name="Korhonen P.K."/>
            <person name="Edoardo P."/>
            <person name="Giuseppe L.R."/>
            <person name="Gasser R.B."/>
        </authorList>
    </citation>
    <scope>NUCLEOTIDE SEQUENCE [LARGE SCALE GENOMIC DNA]</scope>
    <source>
        <strain evidence="2">ISS3</strain>
    </source>
</reference>
<keyword evidence="1" id="KW-0812">Transmembrane</keyword>
<proteinExistence type="predicted"/>
<dbReference type="Proteomes" id="UP000054776">
    <property type="component" value="Unassembled WGS sequence"/>
</dbReference>
<evidence type="ECO:0000256" key="1">
    <source>
        <dbReference type="SAM" id="Phobius"/>
    </source>
</evidence>
<dbReference type="EMBL" id="JYDH01003096">
    <property type="protein sequence ID" value="KRY06519.1"/>
    <property type="molecule type" value="Genomic_DNA"/>
</dbReference>
<dbReference type="InParanoid" id="A0A0V0Z1S3"/>
<keyword evidence="1" id="KW-0472">Membrane</keyword>